<dbReference type="Pfam" id="PF10431">
    <property type="entry name" value="ClpB_D2-small"/>
    <property type="match status" value="1"/>
</dbReference>
<evidence type="ECO:0000256" key="7">
    <source>
        <dbReference type="PROSITE-ProRule" id="PRU01250"/>
    </source>
</evidence>
<dbReference type="PANTHER" id="PTHR48102">
    <property type="entry name" value="ATP-DEPENDENT CLP PROTEASE ATP-BINDING SUBUNIT CLPX-LIKE, MITOCHONDRIAL-RELATED"/>
    <property type="match status" value="1"/>
</dbReference>
<dbReference type="SMART" id="SM00994">
    <property type="entry name" value="zf-C4_ClpX"/>
    <property type="match status" value="1"/>
</dbReference>
<evidence type="ECO:0000259" key="8">
    <source>
        <dbReference type="PROSITE" id="PS51902"/>
    </source>
</evidence>
<keyword evidence="10" id="KW-1185">Reference proteome</keyword>
<dbReference type="Pfam" id="PF06689">
    <property type="entry name" value="zf-C4_ClpX"/>
    <property type="match status" value="1"/>
</dbReference>
<gene>
    <name evidence="6" type="primary">clpX</name>
    <name evidence="9" type="ORF">DES47_104339</name>
</gene>
<comment type="function">
    <text evidence="6">ATP-dependent specificity component of the Clp protease. It directs the protease to specific substrates. Can perform chaperone functions in the absence of ClpP.</text>
</comment>
<comment type="caution">
    <text evidence="9">The sequence shown here is derived from an EMBL/GenBank/DDBJ whole genome shotgun (WGS) entry which is preliminary data.</text>
</comment>
<dbReference type="Gene3D" id="3.40.50.300">
    <property type="entry name" value="P-loop containing nucleotide triphosphate hydrolases"/>
    <property type="match status" value="1"/>
</dbReference>
<dbReference type="AlphaFoldDB" id="A0A4V6PV51"/>
<dbReference type="NCBIfam" id="NF003745">
    <property type="entry name" value="PRK05342.1"/>
    <property type="match status" value="1"/>
</dbReference>
<proteinExistence type="inferred from homology"/>
<evidence type="ECO:0000313" key="10">
    <source>
        <dbReference type="Proteomes" id="UP000295361"/>
    </source>
</evidence>
<feature type="binding site" evidence="6">
    <location>
        <begin position="123"/>
        <end position="130"/>
    </location>
    <ligand>
        <name>ATP</name>
        <dbReference type="ChEBI" id="CHEBI:30616"/>
    </ligand>
</feature>
<dbReference type="FunCoup" id="A0A4V6PV51">
    <property type="interactions" value="538"/>
</dbReference>
<organism evidence="9 10">
    <name type="scientific">Roseateles toxinivorans</name>
    <dbReference type="NCBI Taxonomy" id="270368"/>
    <lineage>
        <taxon>Bacteria</taxon>
        <taxon>Pseudomonadati</taxon>
        <taxon>Pseudomonadota</taxon>
        <taxon>Betaproteobacteria</taxon>
        <taxon>Burkholderiales</taxon>
        <taxon>Sphaerotilaceae</taxon>
        <taxon>Roseateles</taxon>
    </lineage>
</organism>
<dbReference type="InterPro" id="IPR027417">
    <property type="entry name" value="P-loop_NTPase"/>
</dbReference>
<dbReference type="InterPro" id="IPR050052">
    <property type="entry name" value="ATP-dep_Clp_protease_ClpX"/>
</dbReference>
<keyword evidence="9" id="KW-0378">Hydrolase</keyword>
<dbReference type="InterPro" id="IPR003593">
    <property type="entry name" value="AAA+_ATPase"/>
</dbReference>
<evidence type="ECO:0000256" key="5">
    <source>
        <dbReference type="ARBA" id="ARBA00023186"/>
    </source>
</evidence>
<comment type="subunit">
    <text evidence="6">Component of the ClpX-ClpP complex. Forms a hexameric ring that, in the presence of ATP, binds to fourteen ClpP subunits assembled into a disk-like structure with a central cavity, resembling the structure of eukaryotic proteasomes.</text>
</comment>
<accession>A0A4V6PV51</accession>
<dbReference type="InterPro" id="IPR019489">
    <property type="entry name" value="Clp_ATPase_C"/>
</dbReference>
<dbReference type="GO" id="GO:0016887">
    <property type="term" value="F:ATP hydrolysis activity"/>
    <property type="evidence" value="ECO:0007669"/>
    <property type="project" value="InterPro"/>
</dbReference>
<dbReference type="PROSITE" id="PS51902">
    <property type="entry name" value="CLPX_ZB"/>
    <property type="match status" value="1"/>
</dbReference>
<dbReference type="InterPro" id="IPR004487">
    <property type="entry name" value="Clp_protease_ATP-bd_su_ClpX"/>
</dbReference>
<dbReference type="InterPro" id="IPR038366">
    <property type="entry name" value="Znf_CppX_C4_sf"/>
</dbReference>
<dbReference type="GO" id="GO:0051301">
    <property type="term" value="P:cell division"/>
    <property type="evidence" value="ECO:0007669"/>
    <property type="project" value="TreeGrafter"/>
</dbReference>
<evidence type="ECO:0000256" key="1">
    <source>
        <dbReference type="ARBA" id="ARBA00022723"/>
    </source>
</evidence>
<dbReference type="OrthoDB" id="9804062at2"/>
<dbReference type="NCBIfam" id="TIGR00382">
    <property type="entry name" value="clpX"/>
    <property type="match status" value="1"/>
</dbReference>
<dbReference type="InterPro" id="IPR003959">
    <property type="entry name" value="ATPase_AAA_core"/>
</dbReference>
<dbReference type="GO" id="GO:0008233">
    <property type="term" value="F:peptidase activity"/>
    <property type="evidence" value="ECO:0007669"/>
    <property type="project" value="UniProtKB-KW"/>
</dbReference>
<feature type="binding site" evidence="6 7">
    <location>
        <position position="40"/>
    </location>
    <ligand>
        <name>Zn(2+)</name>
        <dbReference type="ChEBI" id="CHEBI:29105"/>
    </ligand>
</feature>
<dbReference type="SMART" id="SM00382">
    <property type="entry name" value="AAA"/>
    <property type="match status" value="1"/>
</dbReference>
<evidence type="ECO:0000256" key="6">
    <source>
        <dbReference type="HAMAP-Rule" id="MF_00175"/>
    </source>
</evidence>
<dbReference type="GO" id="GO:0005524">
    <property type="term" value="F:ATP binding"/>
    <property type="evidence" value="ECO:0007669"/>
    <property type="project" value="UniProtKB-UniRule"/>
</dbReference>
<dbReference type="InParanoid" id="A0A4V6PV51"/>
<protein>
    <recommendedName>
        <fullName evidence="6">ATP-dependent Clp protease ATP-binding subunit ClpX</fullName>
    </recommendedName>
</protein>
<feature type="binding site" evidence="6 7">
    <location>
        <position position="18"/>
    </location>
    <ligand>
        <name>Zn(2+)</name>
        <dbReference type="ChEBI" id="CHEBI:29105"/>
    </ligand>
</feature>
<dbReference type="InterPro" id="IPR059188">
    <property type="entry name" value="Znf_CLPX-like"/>
</dbReference>
<dbReference type="GO" id="GO:0008270">
    <property type="term" value="F:zinc ion binding"/>
    <property type="evidence" value="ECO:0007669"/>
    <property type="project" value="UniProtKB-UniRule"/>
</dbReference>
<evidence type="ECO:0000313" key="9">
    <source>
        <dbReference type="EMBL" id="TDP64054.1"/>
    </source>
</evidence>
<keyword evidence="2 6" id="KW-0547">Nucleotide-binding</keyword>
<feature type="domain" description="ClpX-type ZB" evidence="8">
    <location>
        <begin position="3"/>
        <end position="56"/>
    </location>
</feature>
<keyword evidence="3 6" id="KW-0862">Zinc</keyword>
<keyword evidence="9" id="KW-0645">Protease</keyword>
<dbReference type="InterPro" id="IPR046425">
    <property type="entry name" value="ClpX_bact"/>
</dbReference>
<dbReference type="Proteomes" id="UP000295361">
    <property type="component" value="Unassembled WGS sequence"/>
</dbReference>
<dbReference type="InterPro" id="IPR010603">
    <property type="entry name" value="Znf_CppX_C4"/>
</dbReference>
<sequence>MADKKGASSEKVLYCSFCGKSQHEVKKLIAGPSVFICDECIDLCIDIIRDEVPADGATARAAKSDLPVPSEIKESLDSYVIGQDPAKRTLAVAVYNHYKRLKHMASNKEEVELSKSNILLIGPTGSGKTLLAQTLARLLNVPFVIADATTLTEAGYVGEDVENIIQKLLQNCNYDVERAQRGIVYIDEIDKISRKADNPSITRDVSGEGVQQALLKLVEGTMASVPPQGGRKHPNQDFLQIDTTNILFICGGAFDGLEKVIQNRSEKSGIGFGATVKTKSEKRVSEVFREVEPEDLIKFGLIPELVGRLPVIATLGELTEDALVQILTEPKNALLKQYQKLFAMDGVELEIRPSALMAIARKALARKTGARGLRSIMEHSLIDTMFELPALDGVAKVVLDEHNIDEDAKPLLVYREQAKVSA</sequence>
<dbReference type="SMART" id="SM01086">
    <property type="entry name" value="ClpB_D2-small"/>
    <property type="match status" value="1"/>
</dbReference>
<evidence type="ECO:0000256" key="4">
    <source>
        <dbReference type="ARBA" id="ARBA00022840"/>
    </source>
</evidence>
<feature type="binding site" evidence="6 7">
    <location>
        <position position="37"/>
    </location>
    <ligand>
        <name>Zn(2+)</name>
        <dbReference type="ChEBI" id="CHEBI:29105"/>
    </ligand>
</feature>
<dbReference type="Gene3D" id="6.20.220.10">
    <property type="entry name" value="ClpX chaperone, C4-type zinc finger domain"/>
    <property type="match status" value="1"/>
</dbReference>
<dbReference type="Pfam" id="PF07724">
    <property type="entry name" value="AAA_2"/>
    <property type="match status" value="1"/>
</dbReference>
<dbReference type="RefSeq" id="WP_133701896.1">
    <property type="nucleotide sequence ID" value="NZ_SNXS01000004.1"/>
</dbReference>
<dbReference type="FunFam" id="3.40.50.300:FF:000005">
    <property type="entry name" value="ATP-dependent Clp protease ATP-binding subunit ClpX"/>
    <property type="match status" value="1"/>
</dbReference>
<dbReference type="CDD" id="cd19497">
    <property type="entry name" value="RecA-like_ClpX"/>
    <property type="match status" value="1"/>
</dbReference>
<dbReference type="GO" id="GO:0051603">
    <property type="term" value="P:proteolysis involved in protein catabolic process"/>
    <property type="evidence" value="ECO:0007669"/>
    <property type="project" value="TreeGrafter"/>
</dbReference>
<reference evidence="9 10" key="1">
    <citation type="submission" date="2019-03" db="EMBL/GenBank/DDBJ databases">
        <title>Genomic Encyclopedia of Type Strains, Phase IV (KMG-IV): sequencing the most valuable type-strain genomes for metagenomic binning, comparative biology and taxonomic classification.</title>
        <authorList>
            <person name="Goeker M."/>
        </authorList>
    </citation>
    <scope>NUCLEOTIDE SEQUENCE [LARGE SCALE GENOMIC DNA]</scope>
    <source>
        <strain evidence="9 10">DSM 16998</strain>
    </source>
</reference>
<dbReference type="GO" id="GO:0051082">
    <property type="term" value="F:unfolded protein binding"/>
    <property type="evidence" value="ECO:0007669"/>
    <property type="project" value="UniProtKB-UniRule"/>
</dbReference>
<dbReference type="GO" id="GO:0140662">
    <property type="term" value="F:ATP-dependent protein folding chaperone"/>
    <property type="evidence" value="ECO:0007669"/>
    <property type="project" value="InterPro"/>
</dbReference>
<evidence type="ECO:0000256" key="3">
    <source>
        <dbReference type="ARBA" id="ARBA00022833"/>
    </source>
</evidence>
<feature type="binding site" evidence="6 7">
    <location>
        <position position="15"/>
    </location>
    <ligand>
        <name>Zn(2+)</name>
        <dbReference type="ChEBI" id="CHEBI:29105"/>
    </ligand>
</feature>
<dbReference type="GO" id="GO:0009376">
    <property type="term" value="C:HslUV protease complex"/>
    <property type="evidence" value="ECO:0007669"/>
    <property type="project" value="TreeGrafter"/>
</dbReference>
<dbReference type="SUPFAM" id="SSF57716">
    <property type="entry name" value="Glucocorticoid receptor-like (DNA-binding domain)"/>
    <property type="match status" value="1"/>
</dbReference>
<dbReference type="PANTHER" id="PTHR48102:SF7">
    <property type="entry name" value="ATP-DEPENDENT CLP PROTEASE ATP-BINDING SUBUNIT CLPX-LIKE, MITOCHONDRIAL"/>
    <property type="match status" value="1"/>
</dbReference>
<dbReference type="GO" id="GO:0046983">
    <property type="term" value="F:protein dimerization activity"/>
    <property type="evidence" value="ECO:0007669"/>
    <property type="project" value="UniProtKB-UniRule"/>
</dbReference>
<keyword evidence="4 6" id="KW-0067">ATP-binding</keyword>
<name>A0A4V6PV51_9BURK</name>
<keyword evidence="5 6" id="KW-0143">Chaperone</keyword>
<dbReference type="SUPFAM" id="SSF52540">
    <property type="entry name" value="P-loop containing nucleoside triphosphate hydrolases"/>
    <property type="match status" value="1"/>
</dbReference>
<keyword evidence="1 6" id="KW-0479">Metal-binding</keyword>
<dbReference type="FunFam" id="1.10.8.60:FF:000002">
    <property type="entry name" value="ATP-dependent Clp protease ATP-binding subunit ClpX"/>
    <property type="match status" value="1"/>
</dbReference>
<dbReference type="EMBL" id="SNXS01000004">
    <property type="protein sequence ID" value="TDP64054.1"/>
    <property type="molecule type" value="Genomic_DNA"/>
</dbReference>
<comment type="similarity">
    <text evidence="6 7">Belongs to the ClpX chaperone family.</text>
</comment>
<dbReference type="HAMAP" id="MF_00175">
    <property type="entry name" value="ClpX"/>
    <property type="match status" value="1"/>
</dbReference>
<dbReference type="Gene3D" id="1.10.8.60">
    <property type="match status" value="1"/>
</dbReference>
<evidence type="ECO:0000256" key="2">
    <source>
        <dbReference type="ARBA" id="ARBA00022741"/>
    </source>
</evidence>